<sequence length="817" mass="93000">MGVIKKVIYRGNFLGKQRHNHLFLDMEENIHIHYRDLRIELSRAEFENIVGTFRKQADELLAIIRARNYQDGVLANANQDDVRIWTESKLGNDVKYHPQRFSLEECNDGYHFHYRNYKLLIDAEEFRQIAQLFKTVDLDSPYASSYEEVLELLEANDVDFLLAAGNIPGEILAIAVAKYHLPKIRAIFDFIGFTLENQATEQHYQGTGLKVVAREDTRHTALDYKRMRENKQVCSLVDYFSRNGGIADPNDLNRLSCQVIDLYSALQSGKSVAIETDPQTWLYSPAGNKIIFPYNVSGTAGKDDADALYRAWSAFLRNYQPGYQLGYIKSTKKPFAPEQQKLLQQQVMETLRREVLAVPAVDKVYLMGSGLRGDMGSYDVPFVYGNLVKLGSDVDILIEVHPDREGDIPQSWSLYMRSAPNNHCAVYHIAQILMADGEGDWQQQYPHIRFVHHLIDAYVFFPSRGFPGEKEAFLRQFDAQLIYDRCRDGAVNRSEEEERIAGQISQLYGFQHAVVEKMAFPTQNVLYRVLADDRVYILKLLKVGGNYSADRIAEHAEYEAELIRALSGRNVQTAGLVSTLSGGVEKVDGCPVLLFERLAGTVCHRPEYPIGRITANLANIHRVQAERPLDITTDFSLEALCAIWLSAFQDYAANVSHSTELADAFVKLSPIYEKYKKPEDRAKLFAGSPAVHNHGDVKPQSVIVDEHGEVRFFDFNNAFYGPRLFDVLGGAFEFSLAEGYIALADFARFDAFISQYQIHNPFTEQERNSLPEWIELIGIILFTKEIRVLLQSKADNLRRRRALAIHEFVSSRTANNV</sequence>
<evidence type="ECO:0000259" key="1">
    <source>
        <dbReference type="Pfam" id="PF01636"/>
    </source>
</evidence>
<dbReference type="RefSeq" id="WP_127028306.1">
    <property type="nucleotide sequence ID" value="NZ_RYFG02000023.1"/>
</dbReference>
<evidence type="ECO:0000313" key="2">
    <source>
        <dbReference type="EMBL" id="TRX01032.1"/>
    </source>
</evidence>
<keyword evidence="3" id="KW-1185">Reference proteome</keyword>
<accession>A0ABY3CE29</accession>
<evidence type="ECO:0000313" key="3">
    <source>
        <dbReference type="Proteomes" id="UP000733744"/>
    </source>
</evidence>
<proteinExistence type="predicted"/>
<organism evidence="2 3">
    <name type="scientific">Candidatus Methylobacter oryzae</name>
    <dbReference type="NCBI Taxonomy" id="2497749"/>
    <lineage>
        <taxon>Bacteria</taxon>
        <taxon>Pseudomonadati</taxon>
        <taxon>Pseudomonadota</taxon>
        <taxon>Gammaproteobacteria</taxon>
        <taxon>Methylococcales</taxon>
        <taxon>Methylococcaceae</taxon>
        <taxon>Methylobacter</taxon>
    </lineage>
</organism>
<comment type="caution">
    <text evidence="2">The sequence shown here is derived from an EMBL/GenBank/DDBJ whole genome shotgun (WGS) entry which is preliminary data.</text>
</comment>
<dbReference type="InterPro" id="IPR011009">
    <property type="entry name" value="Kinase-like_dom_sf"/>
</dbReference>
<dbReference type="SUPFAM" id="SSF56112">
    <property type="entry name" value="Protein kinase-like (PK-like)"/>
    <property type="match status" value="1"/>
</dbReference>
<dbReference type="EMBL" id="RYFG02000023">
    <property type="protein sequence ID" value="TRX01032.1"/>
    <property type="molecule type" value="Genomic_DNA"/>
</dbReference>
<dbReference type="InterPro" id="IPR002575">
    <property type="entry name" value="Aminoglycoside_PTrfase"/>
</dbReference>
<feature type="domain" description="Aminoglycoside phosphotransferase" evidence="1">
    <location>
        <begin position="527"/>
        <end position="731"/>
    </location>
</feature>
<protein>
    <submittedName>
        <fullName evidence="2">Phosphotransferase</fullName>
    </submittedName>
</protein>
<name>A0ABY3CE29_9GAMM</name>
<dbReference type="Proteomes" id="UP000733744">
    <property type="component" value="Unassembled WGS sequence"/>
</dbReference>
<dbReference type="Gene3D" id="3.90.1200.10">
    <property type="match status" value="1"/>
</dbReference>
<gene>
    <name evidence="2" type="ORF">EKO24_004485</name>
</gene>
<reference evidence="2 3" key="1">
    <citation type="journal article" date="2019" name="Antonie Van Leeuwenhoek">
        <title>Description of 'Ca. Methylobacter oryzae' KRF1, a novel species from the environmentally important Methylobacter clade 2.</title>
        <authorList>
            <person name="Khatri K."/>
            <person name="Mohite J.A."/>
            <person name="Pandit P.S."/>
            <person name="Bahulikar R."/>
            <person name="Rahalkar M.C."/>
        </authorList>
    </citation>
    <scope>NUCLEOTIDE SEQUENCE [LARGE SCALE GENOMIC DNA]</scope>
    <source>
        <strain evidence="2 3">KRF1</strain>
    </source>
</reference>
<dbReference type="Pfam" id="PF01636">
    <property type="entry name" value="APH"/>
    <property type="match status" value="1"/>
</dbReference>